<dbReference type="EMBL" id="BAAAVI010000069">
    <property type="protein sequence ID" value="GAA2900791.1"/>
    <property type="molecule type" value="Genomic_DNA"/>
</dbReference>
<dbReference type="GO" id="GO:0008483">
    <property type="term" value="F:transaminase activity"/>
    <property type="evidence" value="ECO:0007669"/>
    <property type="project" value="UniProtKB-KW"/>
</dbReference>
<name>A0ABP6IMZ7_9ACTN</name>
<keyword evidence="3" id="KW-0808">Transferase</keyword>
<dbReference type="CDD" id="cd00616">
    <property type="entry name" value="AHBA_syn"/>
    <property type="match status" value="1"/>
</dbReference>
<dbReference type="InterPro" id="IPR015422">
    <property type="entry name" value="PyrdxlP-dep_Trfase_small"/>
</dbReference>
<gene>
    <name evidence="3" type="ORF">GCM10010517_66480</name>
</gene>
<dbReference type="SUPFAM" id="SSF53383">
    <property type="entry name" value="PLP-dependent transferases"/>
    <property type="match status" value="1"/>
</dbReference>
<keyword evidence="4" id="KW-1185">Reference proteome</keyword>
<comment type="similarity">
    <text evidence="2">Belongs to the DegT/DnrJ/EryC1 family.</text>
</comment>
<dbReference type="InterPro" id="IPR015424">
    <property type="entry name" value="PyrdxlP-dep_Trfase"/>
</dbReference>
<dbReference type="RefSeq" id="WP_344979819.1">
    <property type="nucleotide sequence ID" value="NZ_BAAAVI010000069.1"/>
</dbReference>
<accession>A0ABP6IMZ7</accession>
<keyword evidence="3" id="KW-0032">Aminotransferase</keyword>
<dbReference type="Proteomes" id="UP001500831">
    <property type="component" value="Unassembled WGS sequence"/>
</dbReference>
<dbReference type="InterPro" id="IPR000653">
    <property type="entry name" value="DegT/StrS_aminotransferase"/>
</dbReference>
<sequence>MTTQIQNLQRMPWNQPSLGEEEIAEVVDTLRSGWLTHGPKATRFESAVRDELGVQDAFAVSSCTAALHLALLAAGIGAGDEVITPSLTFCAAANVLRQVGVRPVFVDVEPATYNLCPEQTAAAITAATKAIVVMHYGGHPCDLIAFRDLADRYGLVLIEDAAHALLARRDGLRAGSVGDLATFSFYANKVITTGEGGMLVGRPSLIERARLLGRHGIDAPVWQRRRSADYEVTVPGLKYVMSDLAAAVGLRQWSKLAAFTARRAEIAAAYTRALSGLPGLATPRVLPGVEHGWFLYSVFIDPEHAPLTRDQVADRLHTEHLIATSQHFRPVHTLQVYAGSADRPLPVTETAAVRQLSLPCYPAMTDQQAERVITAVHELWGRRN</sequence>
<protein>
    <submittedName>
        <fullName evidence="3">DegT/DnrJ/EryC1/StrS family aminotransferase</fullName>
    </submittedName>
</protein>
<dbReference type="PANTHER" id="PTHR30244:SF34">
    <property type="entry name" value="DTDP-4-AMINO-4,6-DIDEOXYGALACTOSE TRANSAMINASE"/>
    <property type="match status" value="1"/>
</dbReference>
<dbReference type="PIRSF" id="PIRSF000390">
    <property type="entry name" value="PLP_StrS"/>
    <property type="match status" value="1"/>
</dbReference>
<evidence type="ECO:0000313" key="4">
    <source>
        <dbReference type="Proteomes" id="UP001500831"/>
    </source>
</evidence>
<dbReference type="InterPro" id="IPR015421">
    <property type="entry name" value="PyrdxlP-dep_Trfase_major"/>
</dbReference>
<keyword evidence="2" id="KW-0663">Pyridoxal phosphate</keyword>
<evidence type="ECO:0000256" key="2">
    <source>
        <dbReference type="RuleBase" id="RU004508"/>
    </source>
</evidence>
<evidence type="ECO:0000256" key="1">
    <source>
        <dbReference type="ARBA" id="ARBA00001933"/>
    </source>
</evidence>
<reference evidence="4" key="1">
    <citation type="journal article" date="2019" name="Int. J. Syst. Evol. Microbiol.">
        <title>The Global Catalogue of Microorganisms (GCM) 10K type strain sequencing project: providing services to taxonomists for standard genome sequencing and annotation.</title>
        <authorList>
            <consortium name="The Broad Institute Genomics Platform"/>
            <consortium name="The Broad Institute Genome Sequencing Center for Infectious Disease"/>
            <person name="Wu L."/>
            <person name="Ma J."/>
        </authorList>
    </citation>
    <scope>NUCLEOTIDE SEQUENCE [LARGE SCALE GENOMIC DNA]</scope>
    <source>
        <strain evidence="4">JCM 6242</strain>
    </source>
</reference>
<proteinExistence type="inferred from homology"/>
<comment type="caution">
    <text evidence="3">The sequence shown here is derived from an EMBL/GenBank/DDBJ whole genome shotgun (WGS) entry which is preliminary data.</text>
</comment>
<dbReference type="Gene3D" id="3.40.640.10">
    <property type="entry name" value="Type I PLP-dependent aspartate aminotransferase-like (Major domain)"/>
    <property type="match status" value="1"/>
</dbReference>
<dbReference type="Gene3D" id="3.90.1150.10">
    <property type="entry name" value="Aspartate Aminotransferase, domain 1"/>
    <property type="match status" value="1"/>
</dbReference>
<dbReference type="Pfam" id="PF01041">
    <property type="entry name" value="DegT_DnrJ_EryC1"/>
    <property type="match status" value="1"/>
</dbReference>
<evidence type="ECO:0000313" key="3">
    <source>
        <dbReference type="EMBL" id="GAA2900791.1"/>
    </source>
</evidence>
<dbReference type="PANTHER" id="PTHR30244">
    <property type="entry name" value="TRANSAMINASE"/>
    <property type="match status" value="1"/>
</dbReference>
<organism evidence="3 4">
    <name type="scientific">Streptosporangium fragile</name>
    <dbReference type="NCBI Taxonomy" id="46186"/>
    <lineage>
        <taxon>Bacteria</taxon>
        <taxon>Bacillati</taxon>
        <taxon>Actinomycetota</taxon>
        <taxon>Actinomycetes</taxon>
        <taxon>Streptosporangiales</taxon>
        <taxon>Streptosporangiaceae</taxon>
        <taxon>Streptosporangium</taxon>
    </lineage>
</organism>
<comment type="cofactor">
    <cofactor evidence="1">
        <name>pyridoxal 5'-phosphate</name>
        <dbReference type="ChEBI" id="CHEBI:597326"/>
    </cofactor>
</comment>